<sequence length="33" mass="3589">MSGGALGFMLLAWVVILGGVYVTMSNLIKYQQK</sequence>
<dbReference type="AlphaFoldDB" id="A0A162M3V1"/>
<accession>A0A162M3V1</accession>
<evidence type="ECO:0000313" key="2">
    <source>
        <dbReference type="EMBL" id="KYO63809.1"/>
    </source>
</evidence>
<keyword evidence="1" id="KW-0812">Transmembrane</keyword>
<organism evidence="2 3">
    <name type="scientific">Thermovenabulum gondwanense</name>
    <dbReference type="NCBI Taxonomy" id="520767"/>
    <lineage>
        <taxon>Bacteria</taxon>
        <taxon>Bacillati</taxon>
        <taxon>Bacillota</taxon>
        <taxon>Clostridia</taxon>
        <taxon>Thermosediminibacterales</taxon>
        <taxon>Thermosediminibacteraceae</taxon>
        <taxon>Thermovenabulum</taxon>
    </lineage>
</organism>
<gene>
    <name evidence="2" type="ORF">ATZ99_22890</name>
</gene>
<dbReference type="OrthoDB" id="1730221at2"/>
<dbReference type="NCBIfam" id="NF033493">
    <property type="entry name" value="MetS_like_NSS"/>
    <property type="match status" value="1"/>
</dbReference>
<evidence type="ECO:0000256" key="1">
    <source>
        <dbReference type="SAM" id="Phobius"/>
    </source>
</evidence>
<keyword evidence="1" id="KW-1133">Transmembrane helix</keyword>
<keyword evidence="3" id="KW-1185">Reference proteome</keyword>
<dbReference type="EMBL" id="LOHZ01000047">
    <property type="protein sequence ID" value="KYO63809.1"/>
    <property type="molecule type" value="Genomic_DNA"/>
</dbReference>
<dbReference type="Proteomes" id="UP000075737">
    <property type="component" value="Unassembled WGS sequence"/>
</dbReference>
<protein>
    <submittedName>
        <fullName evidence="2">Uncharacterized protein</fullName>
    </submittedName>
</protein>
<keyword evidence="1" id="KW-0472">Membrane</keyword>
<dbReference type="STRING" id="520767.ATZ99_22890"/>
<feature type="transmembrane region" description="Helical" evidence="1">
    <location>
        <begin position="6"/>
        <end position="28"/>
    </location>
</feature>
<evidence type="ECO:0000313" key="3">
    <source>
        <dbReference type="Proteomes" id="UP000075737"/>
    </source>
</evidence>
<name>A0A162M3V1_9FIRM</name>
<dbReference type="RefSeq" id="WP_157074761.1">
    <property type="nucleotide sequence ID" value="NZ_LOHZ01000047.1"/>
</dbReference>
<reference evidence="2 3" key="1">
    <citation type="submission" date="2015-12" db="EMBL/GenBank/DDBJ databases">
        <title>Draft genome of Thermovenabulum gondwanense isolated from a red thermophilic microbial mat colonisisng an outflow channel of a bore well.</title>
        <authorList>
            <person name="Patel B.K."/>
        </authorList>
    </citation>
    <scope>NUCLEOTIDE SEQUENCE [LARGE SCALE GENOMIC DNA]</scope>
    <source>
        <strain evidence="2 3">R270</strain>
    </source>
</reference>
<proteinExistence type="predicted"/>
<comment type="caution">
    <text evidence="2">The sequence shown here is derived from an EMBL/GenBank/DDBJ whole genome shotgun (WGS) entry which is preliminary data.</text>
</comment>